<evidence type="ECO:0000256" key="3">
    <source>
        <dbReference type="ARBA" id="ARBA00023002"/>
    </source>
</evidence>
<dbReference type="EMBL" id="JBHTIK010000005">
    <property type="protein sequence ID" value="MFD0848653.1"/>
    <property type="molecule type" value="Genomic_DNA"/>
</dbReference>
<dbReference type="InterPro" id="IPR009100">
    <property type="entry name" value="AcylCoA_DH/oxidase_NM_dom_sf"/>
</dbReference>
<dbReference type="Pfam" id="PF11794">
    <property type="entry name" value="HpaB_N"/>
    <property type="match status" value="1"/>
</dbReference>
<evidence type="ECO:0000259" key="4">
    <source>
        <dbReference type="Pfam" id="PF03241"/>
    </source>
</evidence>
<dbReference type="Pfam" id="PF03241">
    <property type="entry name" value="HpaB"/>
    <property type="match status" value="1"/>
</dbReference>
<keyword evidence="3" id="KW-0560">Oxidoreductase</keyword>
<dbReference type="Gene3D" id="1.20.140.10">
    <property type="entry name" value="Butyryl-CoA Dehydrogenase, subunit A, domain 3"/>
    <property type="match status" value="1"/>
</dbReference>
<dbReference type="InterPro" id="IPR004925">
    <property type="entry name" value="HpaB/PvcC/4-BUDH"/>
</dbReference>
<evidence type="ECO:0000256" key="1">
    <source>
        <dbReference type="ARBA" id="ARBA00022630"/>
    </source>
</evidence>
<dbReference type="PANTHER" id="PTHR36117">
    <property type="entry name" value="4-HYDROXYPHENYLACETATE 3-MONOOXYGENASE-RELATED"/>
    <property type="match status" value="1"/>
</dbReference>
<name>A0ABW3C2E2_SPHXN</name>
<keyword evidence="1" id="KW-0285">Flavoprotein</keyword>
<reference evidence="7" key="1">
    <citation type="journal article" date="2019" name="Int. J. Syst. Evol. Microbiol.">
        <title>The Global Catalogue of Microorganisms (GCM) 10K type strain sequencing project: providing services to taxonomists for standard genome sequencing and annotation.</title>
        <authorList>
            <consortium name="The Broad Institute Genomics Platform"/>
            <consortium name="The Broad Institute Genome Sequencing Center for Infectious Disease"/>
            <person name="Wu L."/>
            <person name="Ma J."/>
        </authorList>
    </citation>
    <scope>NUCLEOTIDE SEQUENCE [LARGE SCALE GENOMIC DNA]</scope>
    <source>
        <strain evidence="7">CCUG 52537</strain>
    </source>
</reference>
<protein>
    <submittedName>
        <fullName evidence="6">4-hydroxyphenylacetate 3-hydroxylase family protein</fullName>
    </submittedName>
</protein>
<evidence type="ECO:0000313" key="6">
    <source>
        <dbReference type="EMBL" id="MFD0848653.1"/>
    </source>
</evidence>
<feature type="domain" description="HpaB/PvcC/4-BUDH N-terminal" evidence="5">
    <location>
        <begin position="6"/>
        <end position="272"/>
    </location>
</feature>
<dbReference type="SUPFAM" id="SSF47203">
    <property type="entry name" value="Acyl-CoA dehydrogenase C-terminal domain-like"/>
    <property type="match status" value="1"/>
</dbReference>
<accession>A0ABW3C2E2</accession>
<dbReference type="InterPro" id="IPR024674">
    <property type="entry name" value="HpaB/PvcC/4-BUDH_N"/>
</dbReference>
<sequence length="491" mass="54787">MAARSGSDFINGLKARPRAVWVGGERVTDVTTHPAFSGSIEQIARLYDAQLSPELADTLTYVVPETGRRAGTAFMPAYSTQDLERRREAFRIWSEMTFGLMGRSPDFLNTTLLAMWESADVFGRGGAQFAQNVTNYYRYVRDNDLFLSHALITPQNDRSKSSSEQAKLHLRVVKETDAGIYMSGARMIATLGPIADELLMYNHPGMRPGDEDHAIVFAIPADTEGLRQIAREPYTLAGTKESFDHPLSTRFEEADALLIFDNVFVPWERVFVFRDVALCNAMYPDSAIRNHTAHQTNVRALVKFQFAVGVAMALARSIKADQFLHVQKMLGECLGYVEMIKSGLVRSEAEAEKTPAGTLRTSLPPLQALRTFMPTAYPRVIEVLQTIAAGGFMMMPTGADFRVPELGQDMDLYYQGADMASIDRVRLFKLAWDLAGEGFGQRLLQYERYYAGDPVRLLASNYLTYGDQRPDELVARALALAGDPRMLEDAK</sequence>
<feature type="domain" description="HpaB/PvcC/4-BUDH C-terminal" evidence="4">
    <location>
        <begin position="279"/>
        <end position="477"/>
    </location>
</feature>
<gene>
    <name evidence="6" type="ORF">ACFQ00_10005</name>
</gene>
<keyword evidence="2" id="KW-0274">FAD</keyword>
<dbReference type="SUPFAM" id="SSF56645">
    <property type="entry name" value="Acyl-CoA dehydrogenase NM domain-like"/>
    <property type="match status" value="1"/>
</dbReference>
<dbReference type="InterPro" id="IPR036250">
    <property type="entry name" value="AcylCo_DH-like_C"/>
</dbReference>
<organism evidence="6 7">
    <name type="scientific">Sphingosinicella xenopeptidilytica</name>
    <dbReference type="NCBI Taxonomy" id="364098"/>
    <lineage>
        <taxon>Bacteria</taxon>
        <taxon>Pseudomonadati</taxon>
        <taxon>Pseudomonadota</taxon>
        <taxon>Alphaproteobacteria</taxon>
        <taxon>Sphingomonadales</taxon>
        <taxon>Sphingosinicellaceae</taxon>
        <taxon>Sphingosinicella</taxon>
    </lineage>
</organism>
<evidence type="ECO:0000256" key="2">
    <source>
        <dbReference type="ARBA" id="ARBA00022827"/>
    </source>
</evidence>
<keyword evidence="7" id="KW-1185">Reference proteome</keyword>
<dbReference type="Gene3D" id="1.10.3140.10">
    <property type="entry name" value="4-hydroxybutyryl-coa dehydratase, domain 1"/>
    <property type="match status" value="1"/>
</dbReference>
<dbReference type="InterPro" id="IPR046373">
    <property type="entry name" value="Acyl-CoA_Oxase/DH_mid-dom_sf"/>
</dbReference>
<dbReference type="RefSeq" id="WP_381489773.1">
    <property type="nucleotide sequence ID" value="NZ_JBHTIK010000005.1"/>
</dbReference>
<dbReference type="Gene3D" id="2.40.110.10">
    <property type="entry name" value="Butyryl-CoA Dehydrogenase, subunit A, domain 2"/>
    <property type="match status" value="1"/>
</dbReference>
<evidence type="ECO:0000313" key="7">
    <source>
        <dbReference type="Proteomes" id="UP001597124"/>
    </source>
</evidence>
<dbReference type="Proteomes" id="UP001597124">
    <property type="component" value="Unassembled WGS sequence"/>
</dbReference>
<evidence type="ECO:0000259" key="5">
    <source>
        <dbReference type="Pfam" id="PF11794"/>
    </source>
</evidence>
<dbReference type="PANTHER" id="PTHR36117:SF3">
    <property type="entry name" value="4-HYDROXYPHENYLACETATE 3-MONOOXYGENASE-RELATED"/>
    <property type="match status" value="1"/>
</dbReference>
<proteinExistence type="predicted"/>
<dbReference type="PIRSF" id="PIRSF000331">
    <property type="entry name" value="HpaA_HpaB"/>
    <property type="match status" value="1"/>
</dbReference>
<comment type="caution">
    <text evidence="6">The sequence shown here is derived from an EMBL/GenBank/DDBJ whole genome shotgun (WGS) entry which is preliminary data.</text>
</comment>
<dbReference type="InterPro" id="IPR024719">
    <property type="entry name" value="HpaB/PvcC/4-BUDH_C"/>
</dbReference>